<gene>
    <name evidence="1" type="ORF">GXW79_20330</name>
</gene>
<dbReference type="Gene3D" id="3.30.160.150">
    <property type="entry name" value="Lipoprotein like domain"/>
    <property type="match status" value="1"/>
</dbReference>
<reference evidence="1" key="2">
    <citation type="journal article" date="2021" name="Syst. Appl. Microbiol.">
        <title>Roseomonas hellenica sp. nov., isolated from roots of wild-growing Alkanna tinctoria.</title>
        <authorList>
            <person name="Rat A."/>
            <person name="Naranjo H.D."/>
            <person name="Lebbe L."/>
            <person name="Cnockaert M."/>
            <person name="Krigas N."/>
            <person name="Grigoriadou K."/>
            <person name="Maloupa E."/>
            <person name="Willems A."/>
        </authorList>
    </citation>
    <scope>NUCLEOTIDE SEQUENCE</scope>
    <source>
        <strain evidence="1">LMG 28251</strain>
    </source>
</reference>
<organism evidence="1 2">
    <name type="scientific">Plastoroseomonas arctica</name>
    <dbReference type="NCBI Taxonomy" id="1509237"/>
    <lineage>
        <taxon>Bacteria</taxon>
        <taxon>Pseudomonadati</taxon>
        <taxon>Pseudomonadota</taxon>
        <taxon>Alphaproteobacteria</taxon>
        <taxon>Acetobacterales</taxon>
        <taxon>Acetobacteraceae</taxon>
        <taxon>Plastoroseomonas</taxon>
    </lineage>
</organism>
<comment type="caution">
    <text evidence="1">The sequence shown here is derived from an EMBL/GenBank/DDBJ whole genome shotgun (WGS) entry which is preliminary data.</text>
</comment>
<sequence>MWSRRAFLAGGTALALPGCGFRPLYATGGAGPSADVARELSAVRVARVPDRNGQIFRRALEERFVTTGTQARYDLRAGVAFAAEIEGYRRDGTPSRVRYVGTSAWSLYTMATPPVLLSNGTERAFDAYGLPENQFFAADNSRDAMERRLVEQLAEDLARRLAIYFANRPAA</sequence>
<protein>
    <recommendedName>
        <fullName evidence="3">LPS-assembly lipoprotein</fullName>
    </recommendedName>
</protein>
<keyword evidence="2" id="KW-1185">Reference proteome</keyword>
<dbReference type="AlphaFoldDB" id="A0AAF1KL49"/>
<evidence type="ECO:0008006" key="3">
    <source>
        <dbReference type="Google" id="ProtNLM"/>
    </source>
</evidence>
<reference evidence="1" key="1">
    <citation type="submission" date="2020-01" db="EMBL/GenBank/DDBJ databases">
        <authorList>
            <person name="Rat A."/>
        </authorList>
    </citation>
    <scope>NUCLEOTIDE SEQUENCE</scope>
    <source>
        <strain evidence="1">LMG 28251</strain>
    </source>
</reference>
<proteinExistence type="predicted"/>
<evidence type="ECO:0000313" key="2">
    <source>
        <dbReference type="Proteomes" id="UP001196068"/>
    </source>
</evidence>
<accession>A0AAF1KL49</accession>
<dbReference type="InterPro" id="IPR007485">
    <property type="entry name" value="LPS_assembly_LptE"/>
</dbReference>
<evidence type="ECO:0000313" key="1">
    <source>
        <dbReference type="EMBL" id="MBR0657435.1"/>
    </source>
</evidence>
<dbReference type="Proteomes" id="UP001196068">
    <property type="component" value="Unassembled WGS sequence"/>
</dbReference>
<dbReference type="EMBL" id="JAAEDH010000035">
    <property type="protein sequence ID" value="MBR0657435.1"/>
    <property type="molecule type" value="Genomic_DNA"/>
</dbReference>
<name>A0AAF1KL49_9PROT</name>
<dbReference type="GO" id="GO:0019867">
    <property type="term" value="C:outer membrane"/>
    <property type="evidence" value="ECO:0007669"/>
    <property type="project" value="InterPro"/>
</dbReference>
<dbReference type="RefSeq" id="WP_211876296.1">
    <property type="nucleotide sequence ID" value="NZ_JAAEDH010000035.1"/>
</dbReference>
<dbReference type="GO" id="GO:0043165">
    <property type="term" value="P:Gram-negative-bacterium-type cell outer membrane assembly"/>
    <property type="evidence" value="ECO:0007669"/>
    <property type="project" value="InterPro"/>
</dbReference>
<dbReference type="Pfam" id="PF04390">
    <property type="entry name" value="LptE"/>
    <property type="match status" value="1"/>
</dbReference>